<feature type="transmembrane region" description="Helical" evidence="1">
    <location>
        <begin position="186"/>
        <end position="205"/>
    </location>
</feature>
<organism evidence="2 3">
    <name type="scientific">Candidatus Magasanikbacteria bacterium RIFCSPLOWO2_12_FULL_43_12</name>
    <dbReference type="NCBI Taxonomy" id="1798692"/>
    <lineage>
        <taxon>Bacteria</taxon>
        <taxon>Candidatus Magasanikiibacteriota</taxon>
    </lineage>
</organism>
<sequence>MQKLNLKKIIFLAAFALIGLAAMQVPFSQLVGAKGVRFSLFDFYGPIAGGFVGSIWGLVTVGIMQLANWAWHGFATDAGTIIRFFPMLFALLYFAKKTRWMLLVPAIAMIAFWAHPEGRQAWYYALYWLIPIAAYFFHEKSILLRALGTTFTAHAVGGALWIWIFNMKAILWIGLIPVVWKERGLMAIGITLTFILFNFLMSVIAQKTKIQLPFIKLNPKYSLQQNKTTL</sequence>
<dbReference type="EMBL" id="MFQN01000003">
    <property type="protein sequence ID" value="OGH75718.1"/>
    <property type="molecule type" value="Genomic_DNA"/>
</dbReference>
<evidence type="ECO:0000313" key="3">
    <source>
        <dbReference type="Proteomes" id="UP000178347"/>
    </source>
</evidence>
<feature type="transmembrane region" description="Helical" evidence="1">
    <location>
        <begin position="98"/>
        <end position="115"/>
    </location>
</feature>
<evidence type="ECO:0000256" key="1">
    <source>
        <dbReference type="SAM" id="Phobius"/>
    </source>
</evidence>
<feature type="transmembrane region" description="Helical" evidence="1">
    <location>
        <begin position="121"/>
        <end position="138"/>
    </location>
</feature>
<dbReference type="Proteomes" id="UP000178347">
    <property type="component" value="Unassembled WGS sequence"/>
</dbReference>
<accession>A0A1F6MW34</accession>
<keyword evidence="1" id="KW-1133">Transmembrane helix</keyword>
<keyword evidence="1" id="KW-0812">Transmembrane</keyword>
<protein>
    <submittedName>
        <fullName evidence="2">Uncharacterized protein</fullName>
    </submittedName>
</protein>
<dbReference type="AlphaFoldDB" id="A0A1F6MW34"/>
<evidence type="ECO:0000313" key="2">
    <source>
        <dbReference type="EMBL" id="OGH75718.1"/>
    </source>
</evidence>
<feature type="transmembrane region" description="Helical" evidence="1">
    <location>
        <begin position="43"/>
        <end position="64"/>
    </location>
</feature>
<proteinExistence type="predicted"/>
<reference evidence="2 3" key="1">
    <citation type="journal article" date="2016" name="Nat. Commun.">
        <title>Thousands of microbial genomes shed light on interconnected biogeochemical processes in an aquifer system.</title>
        <authorList>
            <person name="Anantharaman K."/>
            <person name="Brown C.T."/>
            <person name="Hug L.A."/>
            <person name="Sharon I."/>
            <person name="Castelle C.J."/>
            <person name="Probst A.J."/>
            <person name="Thomas B.C."/>
            <person name="Singh A."/>
            <person name="Wilkins M.J."/>
            <person name="Karaoz U."/>
            <person name="Brodie E.L."/>
            <person name="Williams K.H."/>
            <person name="Hubbard S.S."/>
            <person name="Banfield J.F."/>
        </authorList>
    </citation>
    <scope>NUCLEOTIDE SEQUENCE [LARGE SCALE GENOMIC DNA]</scope>
</reference>
<gene>
    <name evidence="2" type="ORF">A3G00_03170</name>
</gene>
<comment type="caution">
    <text evidence="2">The sequence shown here is derived from an EMBL/GenBank/DDBJ whole genome shotgun (WGS) entry which is preliminary data.</text>
</comment>
<name>A0A1F6MW34_9BACT</name>
<dbReference type="STRING" id="1798692.A3G00_03170"/>
<keyword evidence="1" id="KW-0472">Membrane</keyword>